<proteinExistence type="predicted"/>
<evidence type="ECO:0000313" key="3">
    <source>
        <dbReference type="Proteomes" id="UP000178256"/>
    </source>
</evidence>
<sequence>MALQQPLLVPGRTHLILGGPKIPINGGTPPKEDFLAHGTFILRDPEKDEKFEAPCTAIGFLPLPEHGGPTRDVTGLTPDGRKFRARYNPGIQRGLEFQVTG</sequence>
<dbReference type="Proteomes" id="UP000178256">
    <property type="component" value="Unassembled WGS sequence"/>
</dbReference>
<feature type="region of interest" description="Disordered" evidence="1">
    <location>
        <begin position="62"/>
        <end position="85"/>
    </location>
</feature>
<name>A0A1F8GNP0_9BACT</name>
<evidence type="ECO:0000313" key="2">
    <source>
        <dbReference type="EMBL" id="OGN26276.1"/>
    </source>
</evidence>
<dbReference type="STRING" id="1802697.A2925_01685"/>
<gene>
    <name evidence="2" type="ORF">A2925_01685</name>
</gene>
<accession>A0A1F8GNP0</accession>
<comment type="caution">
    <text evidence="2">The sequence shown here is derived from an EMBL/GenBank/DDBJ whole genome shotgun (WGS) entry which is preliminary data.</text>
</comment>
<reference evidence="2 3" key="1">
    <citation type="journal article" date="2016" name="Nat. Commun.">
        <title>Thousands of microbial genomes shed light on interconnected biogeochemical processes in an aquifer system.</title>
        <authorList>
            <person name="Anantharaman K."/>
            <person name="Brown C.T."/>
            <person name="Hug L.A."/>
            <person name="Sharon I."/>
            <person name="Castelle C.J."/>
            <person name="Probst A.J."/>
            <person name="Thomas B.C."/>
            <person name="Singh A."/>
            <person name="Wilkins M.J."/>
            <person name="Karaoz U."/>
            <person name="Brodie E.L."/>
            <person name="Williams K.H."/>
            <person name="Hubbard S.S."/>
            <person name="Banfield J.F."/>
        </authorList>
    </citation>
    <scope>NUCLEOTIDE SEQUENCE [LARGE SCALE GENOMIC DNA]</scope>
</reference>
<evidence type="ECO:0000256" key="1">
    <source>
        <dbReference type="SAM" id="MobiDB-lite"/>
    </source>
</evidence>
<protein>
    <submittedName>
        <fullName evidence="2">Uncharacterized protein</fullName>
    </submittedName>
</protein>
<organism evidence="2 3">
    <name type="scientific">Candidatus Yanofskybacteria bacterium RIFCSPLOWO2_01_FULL_44_22</name>
    <dbReference type="NCBI Taxonomy" id="1802697"/>
    <lineage>
        <taxon>Bacteria</taxon>
        <taxon>Candidatus Yanofskyibacteriota</taxon>
    </lineage>
</organism>
<dbReference type="EMBL" id="MGKL01000007">
    <property type="protein sequence ID" value="OGN26276.1"/>
    <property type="molecule type" value="Genomic_DNA"/>
</dbReference>
<dbReference type="AlphaFoldDB" id="A0A1F8GNP0"/>